<dbReference type="RefSeq" id="WP_126727207.1">
    <property type="nucleotide sequence ID" value="NZ_RYZH01000046.1"/>
</dbReference>
<keyword evidence="2" id="KW-0540">Nuclease</keyword>
<evidence type="ECO:0000259" key="1">
    <source>
        <dbReference type="Pfam" id="PF03372"/>
    </source>
</evidence>
<dbReference type="Proteomes" id="UP000280296">
    <property type="component" value="Unassembled WGS sequence"/>
</dbReference>
<keyword evidence="2" id="KW-0269">Exonuclease</keyword>
<evidence type="ECO:0000313" key="3">
    <source>
        <dbReference type="Proteomes" id="UP000280296"/>
    </source>
</evidence>
<reference evidence="2 3" key="2">
    <citation type="submission" date="2019-01" db="EMBL/GenBank/DDBJ databases">
        <title>Tautonia sociabilis, a novel thermotolerant planctomycete of Isosphaeraceae family, isolated from a 4000 m deep subterranean habitat.</title>
        <authorList>
            <person name="Kovaleva O.L."/>
            <person name="Elcheninov A.G."/>
            <person name="Van Heerden E."/>
            <person name="Toshchakov S.V."/>
            <person name="Novikov A."/>
            <person name="Bonch-Osmolovskaya E.A."/>
            <person name="Kublanov I.V."/>
        </authorList>
    </citation>
    <scope>NUCLEOTIDE SEQUENCE [LARGE SCALE GENOMIC DNA]</scope>
    <source>
        <strain evidence="2 3">GM2012</strain>
    </source>
</reference>
<organism evidence="2 3">
    <name type="scientific">Tautonia sociabilis</name>
    <dbReference type="NCBI Taxonomy" id="2080755"/>
    <lineage>
        <taxon>Bacteria</taxon>
        <taxon>Pseudomonadati</taxon>
        <taxon>Planctomycetota</taxon>
        <taxon>Planctomycetia</taxon>
        <taxon>Isosphaerales</taxon>
        <taxon>Isosphaeraceae</taxon>
        <taxon>Tautonia</taxon>
    </lineage>
</organism>
<accession>A0A432MFB3</accession>
<dbReference type="AlphaFoldDB" id="A0A432MFB3"/>
<dbReference type="PANTHER" id="PTHR12121">
    <property type="entry name" value="CARBON CATABOLITE REPRESSOR PROTEIN 4"/>
    <property type="match status" value="1"/>
</dbReference>
<dbReference type="OrthoDB" id="9793162at2"/>
<dbReference type="SUPFAM" id="SSF56219">
    <property type="entry name" value="DNase I-like"/>
    <property type="match status" value="1"/>
</dbReference>
<feature type="domain" description="Endonuclease/exonuclease/phosphatase" evidence="1">
    <location>
        <begin position="25"/>
        <end position="275"/>
    </location>
</feature>
<name>A0A432MFB3_9BACT</name>
<dbReference type="InterPro" id="IPR050410">
    <property type="entry name" value="CCR4/nocturin_mRNA_transcr"/>
</dbReference>
<reference evidence="2 3" key="1">
    <citation type="submission" date="2018-12" db="EMBL/GenBank/DDBJ databases">
        <authorList>
            <person name="Toschakov S.V."/>
        </authorList>
    </citation>
    <scope>NUCLEOTIDE SEQUENCE [LARGE SCALE GENOMIC DNA]</scope>
    <source>
        <strain evidence="2 3">GM2012</strain>
    </source>
</reference>
<dbReference type="Pfam" id="PF03372">
    <property type="entry name" value="Exo_endo_phos"/>
    <property type="match status" value="1"/>
</dbReference>
<dbReference type="CDD" id="cd09083">
    <property type="entry name" value="EEP-1"/>
    <property type="match status" value="1"/>
</dbReference>
<gene>
    <name evidence="2" type="ORF">TsocGM_19860</name>
</gene>
<comment type="caution">
    <text evidence="2">The sequence shown here is derived from an EMBL/GenBank/DDBJ whole genome shotgun (WGS) entry which is preliminary data.</text>
</comment>
<dbReference type="InterPro" id="IPR005135">
    <property type="entry name" value="Endo/exonuclease/phosphatase"/>
</dbReference>
<dbReference type="InterPro" id="IPR036691">
    <property type="entry name" value="Endo/exonu/phosph_ase_sf"/>
</dbReference>
<protein>
    <submittedName>
        <fullName evidence="2">Endonuclease/exonuclease/phosphatase family protein</fullName>
    </submittedName>
</protein>
<dbReference type="EMBL" id="RYZH01000046">
    <property type="protein sequence ID" value="RUL84680.1"/>
    <property type="molecule type" value="Genomic_DNA"/>
</dbReference>
<evidence type="ECO:0000313" key="2">
    <source>
        <dbReference type="EMBL" id="RUL84680.1"/>
    </source>
</evidence>
<proteinExistence type="predicted"/>
<dbReference type="GO" id="GO:0000175">
    <property type="term" value="F:3'-5'-RNA exonuclease activity"/>
    <property type="evidence" value="ECO:0007669"/>
    <property type="project" value="TreeGrafter"/>
</dbReference>
<sequence length="286" mass="31710">MIALLSMALCLPAQREDRADDIRVMSFNIRYGSASDGENSWDHRKEFLIDSIRAVDPDILGTQETLAFQRDDLLRGLPGYEVLAAGRDDGAEAGEMMALFYKADRFERLRGGHFWLSETPETAGSTSWDSSLPRMVTWVELRDLTSPDSRPIAVFNTHFDHRGRVARVESARLIRSKIAELASGALVVVTGDFNAAEGSEPYRALFDGDAPDPQLIDTYRAVHPERSAGEGTFSGFRAEDVDGPRIDWIAASPGWEVRSATIERPDRDGRTPSDHFAVTAVLRPVD</sequence>
<dbReference type="Gene3D" id="3.60.10.10">
    <property type="entry name" value="Endonuclease/exonuclease/phosphatase"/>
    <property type="match status" value="1"/>
</dbReference>
<dbReference type="GO" id="GO:0004519">
    <property type="term" value="F:endonuclease activity"/>
    <property type="evidence" value="ECO:0007669"/>
    <property type="project" value="UniProtKB-KW"/>
</dbReference>
<keyword evidence="3" id="KW-1185">Reference proteome</keyword>
<dbReference type="PANTHER" id="PTHR12121:SF36">
    <property type="entry name" value="ENDONUCLEASE_EXONUCLEASE_PHOSPHATASE DOMAIN-CONTAINING PROTEIN"/>
    <property type="match status" value="1"/>
</dbReference>
<keyword evidence="2" id="KW-0255">Endonuclease</keyword>
<keyword evidence="2" id="KW-0378">Hydrolase</keyword>